<dbReference type="Proteomes" id="UP000004473">
    <property type="component" value="Unassembled WGS sequence"/>
</dbReference>
<proteinExistence type="predicted"/>
<evidence type="ECO:0000313" key="2">
    <source>
        <dbReference type="Proteomes" id="UP000004473"/>
    </source>
</evidence>
<dbReference type="AlphaFoldDB" id="I2NTZ7"/>
<evidence type="ECO:0000313" key="1">
    <source>
        <dbReference type="EMBL" id="EIG29308.1"/>
    </source>
</evidence>
<organism evidence="1 2">
    <name type="scientific">Neisseria sicca VK64</name>
    <dbReference type="NCBI Taxonomy" id="1095748"/>
    <lineage>
        <taxon>Bacteria</taxon>
        <taxon>Pseudomonadati</taxon>
        <taxon>Pseudomonadota</taxon>
        <taxon>Betaproteobacteria</taxon>
        <taxon>Neisseriales</taxon>
        <taxon>Neisseriaceae</taxon>
        <taxon>Neisseria</taxon>
    </lineage>
</organism>
<dbReference type="EMBL" id="AJMT01000076">
    <property type="protein sequence ID" value="EIG29308.1"/>
    <property type="molecule type" value="Genomic_DNA"/>
</dbReference>
<accession>I2NTZ7</accession>
<protein>
    <submittedName>
        <fullName evidence="1">Uncharacterized protein</fullName>
    </submittedName>
</protein>
<comment type="caution">
    <text evidence="1">The sequence shown here is derived from an EMBL/GenBank/DDBJ whole genome shotgun (WGS) entry which is preliminary data.</text>
</comment>
<name>I2NTZ7_NEISI</name>
<gene>
    <name evidence="1" type="ORF">HMPREF1051_1950</name>
</gene>
<reference evidence="1 2" key="1">
    <citation type="submission" date="2012-04" db="EMBL/GenBank/DDBJ databases">
        <authorList>
            <person name="Harkins D.M."/>
            <person name="Madupu R."/>
            <person name="Durkin A.S."/>
            <person name="Torralba M."/>
            <person name="Methe B."/>
            <person name="Sutton G.G."/>
            <person name="Nelson K.E."/>
        </authorList>
    </citation>
    <scope>NUCLEOTIDE SEQUENCE [LARGE SCALE GENOMIC DNA]</scope>
    <source>
        <strain evidence="1 2">VK64</strain>
    </source>
</reference>
<sequence length="46" mass="5141">MNTPCFVACSLCCPPSKRSSENLFSSFQTTCCLIKSLQLLPDRNQQ</sequence>